<reference evidence="2 3" key="1">
    <citation type="journal article" date="2016" name="Nat. Commun.">
        <title>Ectomycorrhizal ecology is imprinted in the genome of the dominant symbiotic fungus Cenococcum geophilum.</title>
        <authorList>
            <consortium name="DOE Joint Genome Institute"/>
            <person name="Peter M."/>
            <person name="Kohler A."/>
            <person name="Ohm R.A."/>
            <person name="Kuo A."/>
            <person name="Krutzmann J."/>
            <person name="Morin E."/>
            <person name="Arend M."/>
            <person name="Barry K.W."/>
            <person name="Binder M."/>
            <person name="Choi C."/>
            <person name="Clum A."/>
            <person name="Copeland A."/>
            <person name="Grisel N."/>
            <person name="Haridas S."/>
            <person name="Kipfer T."/>
            <person name="LaButti K."/>
            <person name="Lindquist E."/>
            <person name="Lipzen A."/>
            <person name="Maire R."/>
            <person name="Meier B."/>
            <person name="Mihaltcheva S."/>
            <person name="Molinier V."/>
            <person name="Murat C."/>
            <person name="Poggeler S."/>
            <person name="Quandt C.A."/>
            <person name="Sperisen C."/>
            <person name="Tritt A."/>
            <person name="Tisserant E."/>
            <person name="Crous P.W."/>
            <person name="Henrissat B."/>
            <person name="Nehls U."/>
            <person name="Egli S."/>
            <person name="Spatafora J.W."/>
            <person name="Grigoriev I.V."/>
            <person name="Martin F.M."/>
        </authorList>
    </citation>
    <scope>NUCLEOTIDE SEQUENCE [LARGE SCALE GENOMIC DNA]</scope>
    <source>
        <strain evidence="2 3">CBS 459.81</strain>
    </source>
</reference>
<evidence type="ECO:0008006" key="4">
    <source>
        <dbReference type="Google" id="ProtNLM"/>
    </source>
</evidence>
<accession>A0A8E2JCS7</accession>
<keyword evidence="3" id="KW-1185">Reference proteome</keyword>
<evidence type="ECO:0000256" key="1">
    <source>
        <dbReference type="SAM" id="MobiDB-lite"/>
    </source>
</evidence>
<dbReference type="OrthoDB" id="5361617at2759"/>
<protein>
    <recommendedName>
        <fullName evidence="4">PIN domain-containing protein</fullName>
    </recommendedName>
</protein>
<feature type="compositionally biased region" description="Gly residues" evidence="1">
    <location>
        <begin position="380"/>
        <end position="392"/>
    </location>
</feature>
<feature type="region of interest" description="Disordered" evidence="1">
    <location>
        <begin position="322"/>
        <end position="444"/>
    </location>
</feature>
<proteinExistence type="predicted"/>
<dbReference type="Proteomes" id="UP000250266">
    <property type="component" value="Unassembled WGS sequence"/>
</dbReference>
<sequence>MRYNTLPLRSKANEARISVPEPPSRKVFNCIVDDTALIAGVKRSTRDGIRKWVTNGAIRLFVPLETLAQLDRLKNGSDRVHGDAREAIKWLDDVTSMPNVLTTGRVQLEGGDEMYSTWEEVEKFLLPETLLSMEESEPEDDCLSEDLESSINLHDESDEASMSSSRSTENPNKTPSSPRSNYSSTSPGLLNASPYKAESARAPESPNRTARNSADLPRKEKSSKRAVPPHLQPLFNHILWRINQEPGSDNALDSFILLTNDPAKQIIAQRFGIRAKRLEQLRDAVGREERDFKNRLAFFKKEMVGGPAAAEKKSVDNINTENIKPEEINDAAQIEEPNSDDEDVVLFKRAPRGLRSANDQRILDPNDFGRVPPPGHSRGGRGGRGGPRGGRGAFVAPTAPRSAPTSRRMPPSDPNQPIDPDSYVRPPPRTAALRGGRRKLWEPK</sequence>
<feature type="region of interest" description="Disordered" evidence="1">
    <location>
        <begin position="155"/>
        <end position="229"/>
    </location>
</feature>
<evidence type="ECO:0000313" key="3">
    <source>
        <dbReference type="Proteomes" id="UP000250266"/>
    </source>
</evidence>
<feature type="compositionally biased region" description="Low complexity" evidence="1">
    <location>
        <begin position="160"/>
        <end position="187"/>
    </location>
</feature>
<dbReference type="AlphaFoldDB" id="A0A8E2JCS7"/>
<evidence type="ECO:0000313" key="2">
    <source>
        <dbReference type="EMBL" id="OCK77840.1"/>
    </source>
</evidence>
<name>A0A8E2JCS7_9PEZI</name>
<gene>
    <name evidence="2" type="ORF">K432DRAFT_418372</name>
</gene>
<organism evidence="2 3">
    <name type="scientific">Lepidopterella palustris CBS 459.81</name>
    <dbReference type="NCBI Taxonomy" id="1314670"/>
    <lineage>
        <taxon>Eukaryota</taxon>
        <taxon>Fungi</taxon>
        <taxon>Dikarya</taxon>
        <taxon>Ascomycota</taxon>
        <taxon>Pezizomycotina</taxon>
        <taxon>Dothideomycetes</taxon>
        <taxon>Pleosporomycetidae</taxon>
        <taxon>Mytilinidiales</taxon>
        <taxon>Argynnaceae</taxon>
        <taxon>Lepidopterella</taxon>
    </lineage>
</organism>
<dbReference type="Gene3D" id="3.40.50.1010">
    <property type="entry name" value="5'-nuclease"/>
    <property type="match status" value="1"/>
</dbReference>
<dbReference type="EMBL" id="KV745097">
    <property type="protein sequence ID" value="OCK77840.1"/>
    <property type="molecule type" value="Genomic_DNA"/>
</dbReference>